<protein>
    <submittedName>
        <fullName evidence="1">Uncharacterized protein</fullName>
    </submittedName>
</protein>
<sequence>MPNKDRRPEQVFKTLYGNQLKSTCSKMDISMYINEQLMIRENESGNTNLPVLTTKKLHFGFTKKIVNQLKETYCLLMH</sequence>
<organism evidence="1 2">
    <name type="scientific">Pedobacter miscanthi</name>
    <dbReference type="NCBI Taxonomy" id="2259170"/>
    <lineage>
        <taxon>Bacteria</taxon>
        <taxon>Pseudomonadati</taxon>
        <taxon>Bacteroidota</taxon>
        <taxon>Sphingobacteriia</taxon>
        <taxon>Sphingobacteriales</taxon>
        <taxon>Sphingobacteriaceae</taxon>
        <taxon>Pedobacter</taxon>
    </lineage>
</organism>
<dbReference type="EMBL" id="QNQU01000023">
    <property type="protein sequence ID" value="RBQ03338.1"/>
    <property type="molecule type" value="Genomic_DNA"/>
</dbReference>
<gene>
    <name evidence="1" type="ORF">DRW42_22440</name>
</gene>
<evidence type="ECO:0000313" key="2">
    <source>
        <dbReference type="Proteomes" id="UP000252081"/>
    </source>
</evidence>
<name>A0A366KPA3_9SPHI</name>
<evidence type="ECO:0000313" key="1">
    <source>
        <dbReference type="EMBL" id="RBQ03338.1"/>
    </source>
</evidence>
<dbReference type="Proteomes" id="UP000252081">
    <property type="component" value="Unassembled WGS sequence"/>
</dbReference>
<keyword evidence="2" id="KW-1185">Reference proteome</keyword>
<proteinExistence type="predicted"/>
<reference evidence="1 2" key="1">
    <citation type="submission" date="2018-07" db="EMBL/GenBank/DDBJ databases">
        <title>A draft genome of a endophytic bacteria, a new species of Pedobacter.</title>
        <authorList>
            <person name="Zhang Z.D."/>
            <person name="Chen Z.J."/>
        </authorList>
    </citation>
    <scope>NUCLEOTIDE SEQUENCE [LARGE SCALE GENOMIC DNA]</scope>
    <source>
        <strain evidence="1 2">RS10</strain>
    </source>
</reference>
<comment type="caution">
    <text evidence="1">The sequence shown here is derived from an EMBL/GenBank/DDBJ whole genome shotgun (WGS) entry which is preliminary data.</text>
</comment>
<accession>A0A366KPA3</accession>
<dbReference type="AlphaFoldDB" id="A0A366KPA3"/>